<dbReference type="RefSeq" id="WP_058798159.1">
    <property type="nucleotide sequence ID" value="NZ_CP013612.1"/>
</dbReference>
<accession>A0A0U2PDT3</accession>
<keyword evidence="1" id="KW-0456">Lyase</keyword>
<name>A0A0U2PDT3_9GAMM</name>
<proteinExistence type="predicted"/>
<dbReference type="GO" id="GO:0016831">
    <property type="term" value="F:carboxy-lyase activity"/>
    <property type="evidence" value="ECO:0007669"/>
    <property type="project" value="InterPro"/>
</dbReference>
<dbReference type="GO" id="GO:0019748">
    <property type="term" value="P:secondary metabolic process"/>
    <property type="evidence" value="ECO:0007669"/>
    <property type="project" value="TreeGrafter"/>
</dbReference>
<dbReference type="EMBL" id="CP013612">
    <property type="protein sequence ID" value="ALU45261.1"/>
    <property type="molecule type" value="Genomic_DNA"/>
</dbReference>
<evidence type="ECO:0000256" key="1">
    <source>
        <dbReference type="ARBA" id="ARBA00023239"/>
    </source>
</evidence>
<protein>
    <recommendedName>
        <fullName evidence="2">Amidohydrolase-related domain-containing protein</fullName>
    </recommendedName>
</protein>
<dbReference type="KEGG" id="prr:AT705_20080"/>
<feature type="domain" description="Amidohydrolase-related" evidence="2">
    <location>
        <begin position="4"/>
        <end position="378"/>
    </location>
</feature>
<dbReference type="Gene3D" id="3.20.20.140">
    <property type="entry name" value="Metal-dependent hydrolases"/>
    <property type="match status" value="1"/>
</dbReference>
<organism evidence="3 4">
    <name type="scientific">Pseudoalteromonas rubra</name>
    <dbReference type="NCBI Taxonomy" id="43658"/>
    <lineage>
        <taxon>Bacteria</taxon>
        <taxon>Pseudomonadati</taxon>
        <taxon>Pseudomonadota</taxon>
        <taxon>Gammaproteobacteria</taxon>
        <taxon>Alteromonadales</taxon>
        <taxon>Pseudoalteromonadaceae</taxon>
        <taxon>Pseudoalteromonas</taxon>
    </lineage>
</organism>
<dbReference type="Pfam" id="PF04909">
    <property type="entry name" value="Amidohydro_2"/>
    <property type="match status" value="1"/>
</dbReference>
<evidence type="ECO:0000313" key="3">
    <source>
        <dbReference type="EMBL" id="ALU45261.1"/>
    </source>
</evidence>
<evidence type="ECO:0000259" key="2">
    <source>
        <dbReference type="Pfam" id="PF04909"/>
    </source>
</evidence>
<dbReference type="GO" id="GO:0016787">
    <property type="term" value="F:hydrolase activity"/>
    <property type="evidence" value="ECO:0007669"/>
    <property type="project" value="InterPro"/>
</dbReference>
<dbReference type="PANTHER" id="PTHR21240">
    <property type="entry name" value="2-AMINO-3-CARBOXYLMUCONATE-6-SEMIALDEHYDE DECARBOXYLASE"/>
    <property type="match status" value="1"/>
</dbReference>
<dbReference type="AlphaFoldDB" id="A0A0U2PDT3"/>
<dbReference type="PANTHER" id="PTHR21240:SF28">
    <property type="entry name" value="ISO-OROTATE DECARBOXYLASE (EUROFUNG)"/>
    <property type="match status" value="1"/>
</dbReference>
<dbReference type="SUPFAM" id="SSF51556">
    <property type="entry name" value="Metallo-dependent hydrolases"/>
    <property type="match status" value="1"/>
</dbReference>
<dbReference type="Proteomes" id="UP000069015">
    <property type="component" value="Chromosome 2"/>
</dbReference>
<dbReference type="GO" id="GO:0005737">
    <property type="term" value="C:cytoplasm"/>
    <property type="evidence" value="ECO:0007669"/>
    <property type="project" value="TreeGrafter"/>
</dbReference>
<dbReference type="InterPro" id="IPR032465">
    <property type="entry name" value="ACMSD"/>
</dbReference>
<gene>
    <name evidence="3" type="ORF">AT705_20080</name>
</gene>
<reference evidence="3 4" key="1">
    <citation type="submission" date="2015-12" db="EMBL/GenBank/DDBJ databases">
        <title>Complete genome sequence of Pseudoalteromonas rubra SCSIO 6842, harboring a conjugative plasmid.</title>
        <authorList>
            <person name="Li B."/>
            <person name="Wang X."/>
        </authorList>
    </citation>
    <scope>NUCLEOTIDE SEQUENCE [LARGE SCALE GENOMIC DNA]</scope>
    <source>
        <strain evidence="3 4">SCSIO 6842</strain>
    </source>
</reference>
<evidence type="ECO:0000313" key="4">
    <source>
        <dbReference type="Proteomes" id="UP000069015"/>
    </source>
</evidence>
<dbReference type="InterPro" id="IPR032466">
    <property type="entry name" value="Metal_Hydrolase"/>
</dbReference>
<sequence>MTLIDCDRHVMEPLHLWQDYVHPEVFKEYPVYFRSESSLEATALDNIQNAEKTAKLPPTYCIGDHPILNNWGADIQQETAKRPRNTEDRKLATSGLGQLQSMLKDGVDRAIIFPTFTGYIVNHQALPASVSVEYAKAYNKWILNYCAMNYEKMIPAAVVSRHDPHTLVNQLRTILEQGFSTVTLRPEPIMGLHLGSEEYEPFWQLCEQNDVTIAFHGGTHLHGPTVGADRFNSRFSLHACSHALEAQLAFLSLLEGGVLEKYKKLKFVFLEAGAAWVPYWLWRLDNICYEEFPELIKDKLPNKPSYYFKQNCWVSIEPQEPCLNEVVKLIGSDKLLFGSDFPHPDHEGVNTECIYQETSLSKEIVNQILEVNPLKCFGRFRG</sequence>
<dbReference type="InterPro" id="IPR006680">
    <property type="entry name" value="Amidohydro-rel"/>
</dbReference>